<dbReference type="EnsemblMetazoa" id="CPIJ007107-RA">
    <property type="protein sequence ID" value="CPIJ007107-PA"/>
    <property type="gene ID" value="CPIJ007107"/>
</dbReference>
<feature type="domain" description="IMD" evidence="1">
    <location>
        <begin position="82"/>
        <end position="157"/>
    </location>
</feature>
<dbReference type="GO" id="GO:0007009">
    <property type="term" value="P:plasma membrane organization"/>
    <property type="evidence" value="ECO:0007669"/>
    <property type="project" value="InterPro"/>
</dbReference>
<dbReference type="STRING" id="7176.B0WK52"/>
<dbReference type="GO" id="GO:0005829">
    <property type="term" value="C:cytosol"/>
    <property type="evidence" value="ECO:0007669"/>
    <property type="project" value="TreeGrafter"/>
</dbReference>
<dbReference type="PANTHER" id="PTHR14206:SF7">
    <property type="entry name" value="INSULIN RECEPTOR SUBSTRATE 53 KDA, ISOFORM A"/>
    <property type="match status" value="1"/>
</dbReference>
<dbReference type="KEGG" id="cqu:CpipJ_CPIJ007107"/>
<protein>
    <submittedName>
        <fullName evidence="2 3">Insulin receptor tyrosine kinase substrate</fullName>
    </submittedName>
</protein>
<organism>
    <name type="scientific">Culex quinquefasciatus</name>
    <name type="common">Southern house mosquito</name>
    <name type="synonym">Culex pungens</name>
    <dbReference type="NCBI Taxonomy" id="7176"/>
    <lineage>
        <taxon>Eukaryota</taxon>
        <taxon>Metazoa</taxon>
        <taxon>Ecdysozoa</taxon>
        <taxon>Arthropoda</taxon>
        <taxon>Hexapoda</taxon>
        <taxon>Insecta</taxon>
        <taxon>Pterygota</taxon>
        <taxon>Neoptera</taxon>
        <taxon>Endopterygota</taxon>
        <taxon>Diptera</taxon>
        <taxon>Nematocera</taxon>
        <taxon>Culicoidea</taxon>
        <taxon>Culicidae</taxon>
        <taxon>Culicinae</taxon>
        <taxon>Culicini</taxon>
        <taxon>Culex</taxon>
        <taxon>Culex</taxon>
    </lineage>
</organism>
<name>B0WK52_CULQU</name>
<keyword evidence="2" id="KW-0418">Kinase</keyword>
<gene>
    <name evidence="3" type="primary">6039482</name>
    <name evidence="2" type="ORF">CpipJ_CPIJ007107</name>
</gene>
<dbReference type="GO" id="GO:0051017">
    <property type="term" value="P:actin filament bundle assembly"/>
    <property type="evidence" value="ECO:0007669"/>
    <property type="project" value="TreeGrafter"/>
</dbReference>
<dbReference type="InParanoid" id="B0WK52"/>
<evidence type="ECO:0000313" key="3">
    <source>
        <dbReference type="EnsemblMetazoa" id="CPIJ007107-PA"/>
    </source>
</evidence>
<proteinExistence type="predicted"/>
<dbReference type="VEuPathDB" id="VectorBase:CPIJ007107"/>
<reference evidence="2" key="1">
    <citation type="submission" date="2007-03" db="EMBL/GenBank/DDBJ databases">
        <title>Annotation of Culex pipiens quinquefasciatus.</title>
        <authorList>
            <consortium name="The Broad Institute Genome Sequencing Platform"/>
            <person name="Atkinson P.W."/>
            <person name="Hemingway J."/>
            <person name="Christensen B.M."/>
            <person name="Higgs S."/>
            <person name="Kodira C."/>
            <person name="Hannick L."/>
            <person name="Megy K."/>
            <person name="O'Leary S."/>
            <person name="Pearson M."/>
            <person name="Haas B.J."/>
            <person name="Mauceli E."/>
            <person name="Wortman J.R."/>
            <person name="Lee N.H."/>
            <person name="Guigo R."/>
            <person name="Stanke M."/>
            <person name="Alvarado L."/>
            <person name="Amedeo P."/>
            <person name="Antoine C.H."/>
            <person name="Arensburger P."/>
            <person name="Bidwell S.L."/>
            <person name="Crawford M."/>
            <person name="Camaro F."/>
            <person name="Devon K."/>
            <person name="Engels R."/>
            <person name="Hammond M."/>
            <person name="Howarth C."/>
            <person name="Koehrsen M."/>
            <person name="Lawson D."/>
            <person name="Montgomery P."/>
            <person name="Nene V."/>
            <person name="Nusbaum C."/>
            <person name="Puiu D."/>
            <person name="Romero-Severson J."/>
            <person name="Severson D.W."/>
            <person name="Shumway M."/>
            <person name="Sisk P."/>
            <person name="Stolte C."/>
            <person name="Zeng Q."/>
            <person name="Eisenstadt E."/>
            <person name="Fraser-Liggett C."/>
            <person name="Strausberg R."/>
            <person name="Galagan J."/>
            <person name="Birren B."/>
            <person name="Collins F.H."/>
        </authorList>
    </citation>
    <scope>NUCLEOTIDE SEQUENCE [LARGE SCALE GENOMIC DNA]</scope>
    <source>
        <strain evidence="2">JHB</strain>
    </source>
</reference>
<evidence type="ECO:0000259" key="1">
    <source>
        <dbReference type="PROSITE" id="PS51338"/>
    </source>
</evidence>
<dbReference type="Pfam" id="PF08397">
    <property type="entry name" value="IMD"/>
    <property type="match status" value="1"/>
</dbReference>
<dbReference type="Proteomes" id="UP000002320">
    <property type="component" value="Unassembled WGS sequence"/>
</dbReference>
<reference evidence="3" key="2">
    <citation type="submission" date="2021-02" db="UniProtKB">
        <authorList>
            <consortium name="EnsemblMetazoa"/>
        </authorList>
    </citation>
    <scope>IDENTIFICATION</scope>
    <source>
        <strain evidence="3">JHB</strain>
    </source>
</reference>
<accession>B0WK52</accession>
<evidence type="ECO:0000313" key="2">
    <source>
        <dbReference type="EMBL" id="EDS29612.1"/>
    </source>
</evidence>
<dbReference type="PANTHER" id="PTHR14206">
    <property type="entry name" value="BRAIN-SPECIFIC ANGIOGENESIS INHIBITOR 1-ASSOCIATED PROTEIN 2"/>
    <property type="match status" value="1"/>
</dbReference>
<keyword evidence="2" id="KW-0675">Receptor</keyword>
<dbReference type="GO" id="GO:0030838">
    <property type="term" value="P:positive regulation of actin filament polymerization"/>
    <property type="evidence" value="ECO:0007669"/>
    <property type="project" value="TreeGrafter"/>
</dbReference>
<dbReference type="InterPro" id="IPR013606">
    <property type="entry name" value="I-BAR_dom"/>
</dbReference>
<sequence>MMIPLIRCLPQHHCQPAGWLFGWLVMSCRSNSHVERLTLELGLSDWQVASTALTEAAINPCEYYYNYNSESSPGAADPHDITNILEKFNPGARQLISAGKAYLKALHGASAASNLFNEALAKIAVNAQQGGTIDIVWGIVASNAISRFYYHINAKTT</sequence>
<dbReference type="GO" id="GO:0005654">
    <property type="term" value="C:nucleoplasm"/>
    <property type="evidence" value="ECO:0007669"/>
    <property type="project" value="TreeGrafter"/>
</dbReference>
<keyword evidence="2" id="KW-0808">Transferase</keyword>
<evidence type="ECO:0000313" key="4">
    <source>
        <dbReference type="Proteomes" id="UP000002320"/>
    </source>
</evidence>
<dbReference type="PROSITE" id="PS51257">
    <property type="entry name" value="PROKAR_LIPOPROTEIN"/>
    <property type="match status" value="1"/>
</dbReference>
<dbReference type="Gene3D" id="1.20.1270.60">
    <property type="entry name" value="Arfaptin homology (AH) domain/BAR domain"/>
    <property type="match status" value="1"/>
</dbReference>
<dbReference type="GO" id="GO:0016301">
    <property type="term" value="F:kinase activity"/>
    <property type="evidence" value="ECO:0007669"/>
    <property type="project" value="UniProtKB-KW"/>
</dbReference>
<dbReference type="VEuPathDB" id="VectorBase:CQUJHB011600"/>
<dbReference type="InterPro" id="IPR027681">
    <property type="entry name" value="IRSp53/IRTKS/Pinkbar"/>
</dbReference>
<dbReference type="InterPro" id="IPR027267">
    <property type="entry name" value="AH/BAR_dom_sf"/>
</dbReference>
<dbReference type="EMBL" id="DS231967">
    <property type="protein sequence ID" value="EDS29612.1"/>
    <property type="molecule type" value="Genomic_DNA"/>
</dbReference>
<dbReference type="PROSITE" id="PS51338">
    <property type="entry name" value="IMD"/>
    <property type="match status" value="1"/>
</dbReference>
<dbReference type="HOGENOM" id="CLU_1679661_0_0_1"/>
<dbReference type="OrthoDB" id="3800937at2759"/>
<dbReference type="GO" id="GO:0051764">
    <property type="term" value="P:actin crosslink formation"/>
    <property type="evidence" value="ECO:0007669"/>
    <property type="project" value="TreeGrafter"/>
</dbReference>
<dbReference type="SUPFAM" id="SSF103657">
    <property type="entry name" value="BAR/IMD domain-like"/>
    <property type="match status" value="1"/>
</dbReference>
<dbReference type="AlphaFoldDB" id="B0WK52"/>
<keyword evidence="4" id="KW-1185">Reference proteome</keyword>